<evidence type="ECO:0000313" key="1">
    <source>
        <dbReference type="EMBL" id="RAJ99169.1"/>
    </source>
</evidence>
<proteinExistence type="predicted"/>
<evidence type="ECO:0000313" key="3">
    <source>
        <dbReference type="Proteomes" id="UP000249203"/>
    </source>
</evidence>
<accession>A0A327X0D2</accession>
<dbReference type="PROSITE" id="PS51257">
    <property type="entry name" value="PROKAR_LIPOPROTEIN"/>
    <property type="match status" value="1"/>
</dbReference>
<sequence length="227" mass="25659">MTFKRSYVATTAIALTAVLSGCQQTPPTGPDYGGPRAAYSEWTCHGEPVLAQFYGARVVISDSQSSRWLDRGTQVGQVFRGNGHSVRFRDDSMQWTRGDETLSCTPRDWPQAWQEAAAASPKVHFRAQGPQQSWVFQLQGKDVSIQASDDFGDIESRRLPAGEGDYYLDMWTFNIQTQQDRMRIQILDGLCRNQRDQIPYPSSIQINWNDQVLQGCGRWLAKSGYRP</sequence>
<dbReference type="EMBL" id="QLMD01000003">
    <property type="protein sequence ID" value="RAJ99169.1"/>
    <property type="molecule type" value="Genomic_DNA"/>
</dbReference>
<dbReference type="EMBL" id="PIPK01000002">
    <property type="protein sequence ID" value="RUO27683.1"/>
    <property type="molecule type" value="Genomic_DNA"/>
</dbReference>
<dbReference type="AlphaFoldDB" id="A0A327X0D2"/>
<dbReference type="Proteomes" id="UP000249203">
    <property type="component" value="Unassembled WGS sequence"/>
</dbReference>
<evidence type="ECO:0008006" key="5">
    <source>
        <dbReference type="Google" id="ProtNLM"/>
    </source>
</evidence>
<protein>
    <recommendedName>
        <fullName evidence="5">Membrane-bound lysozyme inhibitor of c-type lysozyme MliC</fullName>
    </recommendedName>
</protein>
<gene>
    <name evidence="1" type="ORF">B0I24_103163</name>
    <name evidence="2" type="ORF">CWE07_03435</name>
</gene>
<keyword evidence="4" id="KW-1185">Reference proteome</keyword>
<comment type="caution">
    <text evidence="1">The sequence shown here is derived from an EMBL/GenBank/DDBJ whole genome shotgun (WGS) entry which is preliminary data.</text>
</comment>
<dbReference type="OrthoDB" id="5348860at2"/>
<evidence type="ECO:0000313" key="2">
    <source>
        <dbReference type="EMBL" id="RUO27683.1"/>
    </source>
</evidence>
<name>A0A327X0D2_9GAMM</name>
<dbReference type="Proteomes" id="UP000287865">
    <property type="component" value="Unassembled WGS sequence"/>
</dbReference>
<reference evidence="1 3" key="2">
    <citation type="submission" date="2018-06" db="EMBL/GenBank/DDBJ databases">
        <title>Genomic Encyclopedia of Type Strains, Phase III (KMG-III): the genomes of soil and plant-associated and newly described type strains.</title>
        <authorList>
            <person name="Whitman W."/>
        </authorList>
    </citation>
    <scope>NUCLEOTIDE SEQUENCE [LARGE SCALE GENOMIC DNA]</scope>
    <source>
        <strain evidence="1 3">CGMCC 1.15366</strain>
    </source>
</reference>
<organism evidence="1 3">
    <name type="scientific">Aliidiomarina maris</name>
    <dbReference type="NCBI Taxonomy" id="531312"/>
    <lineage>
        <taxon>Bacteria</taxon>
        <taxon>Pseudomonadati</taxon>
        <taxon>Pseudomonadota</taxon>
        <taxon>Gammaproteobacteria</taxon>
        <taxon>Alteromonadales</taxon>
        <taxon>Idiomarinaceae</taxon>
        <taxon>Aliidiomarina</taxon>
    </lineage>
</organism>
<reference evidence="2 4" key="1">
    <citation type="journal article" date="2018" name="Front. Microbiol.">
        <title>Genome-Based Analysis Reveals the Taxonomy and Diversity of the Family Idiomarinaceae.</title>
        <authorList>
            <person name="Liu Y."/>
            <person name="Lai Q."/>
            <person name="Shao Z."/>
        </authorList>
    </citation>
    <scope>NUCLEOTIDE SEQUENCE [LARGE SCALE GENOMIC DNA]</scope>
    <source>
        <strain evidence="2 4">CF12-14</strain>
    </source>
</reference>
<evidence type="ECO:0000313" key="4">
    <source>
        <dbReference type="Proteomes" id="UP000287865"/>
    </source>
</evidence>